<feature type="transmembrane region" description="Helical" evidence="2">
    <location>
        <begin position="167"/>
        <end position="189"/>
    </location>
</feature>
<dbReference type="AlphaFoldDB" id="A0A9P5ZLC3"/>
<proteinExistence type="predicted"/>
<keyword evidence="2" id="KW-1133">Transmembrane helix</keyword>
<dbReference type="Pfam" id="PF04982">
    <property type="entry name" value="TM_HPP"/>
    <property type="match status" value="1"/>
</dbReference>
<evidence type="ECO:0000259" key="3">
    <source>
        <dbReference type="Pfam" id="PF04982"/>
    </source>
</evidence>
<evidence type="ECO:0000256" key="1">
    <source>
        <dbReference type="SAM" id="MobiDB-lite"/>
    </source>
</evidence>
<dbReference type="InterPro" id="IPR007065">
    <property type="entry name" value="HPP"/>
</dbReference>
<dbReference type="Proteomes" id="UP000807025">
    <property type="component" value="Unassembled WGS sequence"/>
</dbReference>
<feature type="domain" description="HPP transmembrane region" evidence="3">
    <location>
        <begin position="36"/>
        <end position="197"/>
    </location>
</feature>
<comment type="caution">
    <text evidence="4">The sequence shown here is derived from an EMBL/GenBank/DDBJ whole genome shotgun (WGS) entry which is preliminary data.</text>
</comment>
<dbReference type="PANTHER" id="PTHR33741">
    <property type="entry name" value="TRANSMEMBRANE PROTEIN DDB_G0269096-RELATED"/>
    <property type="match status" value="1"/>
</dbReference>
<evidence type="ECO:0000313" key="5">
    <source>
        <dbReference type="Proteomes" id="UP000807025"/>
    </source>
</evidence>
<protein>
    <recommendedName>
        <fullName evidence="3">HPP transmembrane region domain-containing protein</fullName>
    </recommendedName>
</protein>
<keyword evidence="5" id="KW-1185">Reference proteome</keyword>
<sequence length="239" mass="26863">MTRVYQPKHPHLAALPWWMSRWIGYRPYPVVIPPLWVNCVWSFIAVFCGIATIQTIFTHVHFFVNKEIPPVIANYVASVGLIGALVNSPFAQPRPMFCGHMIGAVTGICITKLMELLPEEQFLQFRWLAGSTSCATTLVLMQMTNNRHPPACSTAILVAIDNNLRTLSWSFIPIILLTATVSLCITLFINNIQRRYPAFWLYPGDLDEPAPIVAEEDDPTTRVNSTVDLPKTIQDKSPV</sequence>
<keyword evidence="2" id="KW-0472">Membrane</keyword>
<dbReference type="OrthoDB" id="2016548at2759"/>
<evidence type="ECO:0000256" key="2">
    <source>
        <dbReference type="SAM" id="Phobius"/>
    </source>
</evidence>
<keyword evidence="2" id="KW-0812">Transmembrane</keyword>
<feature type="transmembrane region" description="Helical" evidence="2">
    <location>
        <begin position="35"/>
        <end position="60"/>
    </location>
</feature>
<accession>A0A9P5ZLC3</accession>
<feature type="transmembrane region" description="Helical" evidence="2">
    <location>
        <begin position="72"/>
        <end position="91"/>
    </location>
</feature>
<dbReference type="InterPro" id="IPR058581">
    <property type="entry name" value="TM_HPP"/>
</dbReference>
<organism evidence="4 5">
    <name type="scientific">Pleurotus eryngii</name>
    <name type="common">Boletus of the steppes</name>
    <dbReference type="NCBI Taxonomy" id="5323"/>
    <lineage>
        <taxon>Eukaryota</taxon>
        <taxon>Fungi</taxon>
        <taxon>Dikarya</taxon>
        <taxon>Basidiomycota</taxon>
        <taxon>Agaricomycotina</taxon>
        <taxon>Agaricomycetes</taxon>
        <taxon>Agaricomycetidae</taxon>
        <taxon>Agaricales</taxon>
        <taxon>Pleurotineae</taxon>
        <taxon>Pleurotaceae</taxon>
        <taxon>Pleurotus</taxon>
    </lineage>
</organism>
<dbReference type="PANTHER" id="PTHR33741:SF5">
    <property type="entry name" value="TRANSMEMBRANE PROTEIN DDB_G0269096-RELATED"/>
    <property type="match status" value="1"/>
</dbReference>
<name>A0A9P5ZLC3_PLEER</name>
<gene>
    <name evidence="4" type="ORF">BDN71DRAFT_359758</name>
</gene>
<reference evidence="4" key="1">
    <citation type="submission" date="2020-11" db="EMBL/GenBank/DDBJ databases">
        <authorList>
            <consortium name="DOE Joint Genome Institute"/>
            <person name="Ahrendt S."/>
            <person name="Riley R."/>
            <person name="Andreopoulos W."/>
            <person name="Labutti K."/>
            <person name="Pangilinan J."/>
            <person name="Ruiz-Duenas F.J."/>
            <person name="Barrasa J.M."/>
            <person name="Sanchez-Garcia M."/>
            <person name="Camarero S."/>
            <person name="Miyauchi S."/>
            <person name="Serrano A."/>
            <person name="Linde D."/>
            <person name="Babiker R."/>
            <person name="Drula E."/>
            <person name="Ayuso-Fernandez I."/>
            <person name="Pacheco R."/>
            <person name="Padilla G."/>
            <person name="Ferreira P."/>
            <person name="Barriuso J."/>
            <person name="Kellner H."/>
            <person name="Castanera R."/>
            <person name="Alfaro M."/>
            <person name="Ramirez L."/>
            <person name="Pisabarro A.G."/>
            <person name="Kuo A."/>
            <person name="Tritt A."/>
            <person name="Lipzen A."/>
            <person name="He G."/>
            <person name="Yan M."/>
            <person name="Ng V."/>
            <person name="Cullen D."/>
            <person name="Martin F."/>
            <person name="Rosso M.-N."/>
            <person name="Henrissat B."/>
            <person name="Hibbett D."/>
            <person name="Martinez A.T."/>
            <person name="Grigoriev I.V."/>
        </authorList>
    </citation>
    <scope>NUCLEOTIDE SEQUENCE</scope>
    <source>
        <strain evidence="4">ATCC 90797</strain>
    </source>
</reference>
<feature type="region of interest" description="Disordered" evidence="1">
    <location>
        <begin position="214"/>
        <end position="239"/>
    </location>
</feature>
<dbReference type="EMBL" id="MU154680">
    <property type="protein sequence ID" value="KAF9489163.1"/>
    <property type="molecule type" value="Genomic_DNA"/>
</dbReference>
<evidence type="ECO:0000313" key="4">
    <source>
        <dbReference type="EMBL" id="KAF9489163.1"/>
    </source>
</evidence>